<dbReference type="Pfam" id="PF00583">
    <property type="entry name" value="Acetyltransf_1"/>
    <property type="match status" value="1"/>
</dbReference>
<dbReference type="CDD" id="cd04301">
    <property type="entry name" value="NAT_SF"/>
    <property type="match status" value="1"/>
</dbReference>
<dbReference type="GO" id="GO:0016747">
    <property type="term" value="F:acyltransferase activity, transferring groups other than amino-acyl groups"/>
    <property type="evidence" value="ECO:0007669"/>
    <property type="project" value="InterPro"/>
</dbReference>
<proteinExistence type="predicted"/>
<dbReference type="Proteomes" id="UP001139366">
    <property type="component" value="Unassembled WGS sequence"/>
</dbReference>
<dbReference type="RefSeq" id="WP_223704320.1">
    <property type="nucleotide sequence ID" value="NZ_JAINUY010000001.1"/>
</dbReference>
<keyword evidence="3" id="KW-1185">Reference proteome</keyword>
<dbReference type="InterPro" id="IPR016181">
    <property type="entry name" value="Acyl_CoA_acyltransferase"/>
</dbReference>
<protein>
    <submittedName>
        <fullName evidence="2">GNAT family N-acetyltransferase</fullName>
    </submittedName>
</protein>
<evidence type="ECO:0000313" key="2">
    <source>
        <dbReference type="EMBL" id="MBZ4033498.1"/>
    </source>
</evidence>
<evidence type="ECO:0000313" key="3">
    <source>
        <dbReference type="Proteomes" id="UP001139366"/>
    </source>
</evidence>
<dbReference type="AlphaFoldDB" id="A0A9X1H5R3"/>
<feature type="domain" description="N-acetyltransferase" evidence="1">
    <location>
        <begin position="2"/>
        <end position="141"/>
    </location>
</feature>
<dbReference type="PROSITE" id="PS51186">
    <property type="entry name" value="GNAT"/>
    <property type="match status" value="1"/>
</dbReference>
<comment type="caution">
    <text evidence="2">The sequence shown here is derived from an EMBL/GenBank/DDBJ whole genome shotgun (WGS) entry which is preliminary data.</text>
</comment>
<gene>
    <name evidence="2" type="ORF">K6T82_01885</name>
</gene>
<name>A0A9X1H5R3_9FLAO</name>
<accession>A0A9X1H5R3</accession>
<dbReference type="SUPFAM" id="SSF55729">
    <property type="entry name" value="Acyl-CoA N-acyltransferases (Nat)"/>
    <property type="match status" value="1"/>
</dbReference>
<dbReference type="Gene3D" id="3.40.630.30">
    <property type="match status" value="1"/>
</dbReference>
<evidence type="ECO:0000259" key="1">
    <source>
        <dbReference type="PROSITE" id="PS51186"/>
    </source>
</evidence>
<dbReference type="InterPro" id="IPR000182">
    <property type="entry name" value="GNAT_dom"/>
</dbReference>
<dbReference type="EMBL" id="JAINUY010000001">
    <property type="protein sequence ID" value="MBZ4033498.1"/>
    <property type="molecule type" value="Genomic_DNA"/>
</dbReference>
<organism evidence="2 3">
    <name type="scientific">Flavobacterium potami</name>
    <dbReference type="NCBI Taxonomy" id="2872310"/>
    <lineage>
        <taxon>Bacteria</taxon>
        <taxon>Pseudomonadati</taxon>
        <taxon>Bacteroidota</taxon>
        <taxon>Flavobacteriia</taxon>
        <taxon>Flavobacteriales</taxon>
        <taxon>Flavobacteriaceae</taxon>
        <taxon>Flavobacterium</taxon>
    </lineage>
</organism>
<reference evidence="2 3" key="1">
    <citation type="journal article" date="2023" name="Antonie Van Leeuwenhoek">
        <title>Flavobacterium potami sp. nov., a multi-metal resistance genes harbouring bacterium isolated from shallow river silt.</title>
        <authorList>
            <person name="Li S."/>
            <person name="Mao S."/>
            <person name="Mu W."/>
            <person name="Guo B."/>
            <person name="Li C."/>
            <person name="Zhu Q."/>
            <person name="Hou X."/>
            <person name="Zhao Y."/>
            <person name="Wei S."/>
            <person name="Liu H."/>
            <person name="Liu A."/>
        </authorList>
    </citation>
    <scope>NUCLEOTIDE SEQUENCE [LARGE SCALE GENOMIC DNA]</scope>
    <source>
        <strain evidence="2 3">17A</strain>
    </source>
</reference>
<sequence length="144" mass="16942">MLSIREFRNIDLPSLREIFLEERKRTFSWNDISEFKLEDFEKQTQGEYILTACLDDVPVGFVSMWMPNNFIHHLYVDHSYQGQNIGTELLKAAVKKTKFPITLKCLEKNTKAVDFYIKKGFVEKQKGNSEHGTYIVFELLENIN</sequence>